<dbReference type="EMBL" id="CAUJNA010000491">
    <property type="protein sequence ID" value="CAJ1377795.1"/>
    <property type="molecule type" value="Genomic_DNA"/>
</dbReference>
<keyword evidence="3" id="KW-0067">ATP-binding</keyword>
<dbReference type="InterPro" id="IPR027417">
    <property type="entry name" value="P-loop_NTPase"/>
</dbReference>
<comment type="similarity">
    <text evidence="3">Belongs to the TRAFAC class myosin-kinesin ATPase superfamily. Kinesin family.</text>
</comment>
<dbReference type="PANTHER" id="PTHR43775">
    <property type="entry name" value="FATTY ACID SYNTHASE"/>
    <property type="match status" value="1"/>
</dbReference>
<dbReference type="InterPro" id="IPR036961">
    <property type="entry name" value="Kinesin_motor_dom_sf"/>
</dbReference>
<evidence type="ECO:0000313" key="7">
    <source>
        <dbReference type="EMBL" id="CAJ1377795.1"/>
    </source>
</evidence>
<dbReference type="Gene3D" id="3.40.47.10">
    <property type="match status" value="1"/>
</dbReference>
<evidence type="ECO:0000256" key="4">
    <source>
        <dbReference type="RuleBase" id="RU003694"/>
    </source>
</evidence>
<evidence type="ECO:0000313" key="8">
    <source>
        <dbReference type="Proteomes" id="UP001178507"/>
    </source>
</evidence>
<comment type="caution">
    <text evidence="7">The sequence shown here is derived from an EMBL/GenBank/DDBJ whole genome shotgun (WGS) entry which is preliminary data.</text>
</comment>
<feature type="binding site" evidence="3">
    <location>
        <begin position="91"/>
        <end position="98"/>
    </location>
    <ligand>
        <name>ATP</name>
        <dbReference type="ChEBI" id="CHEBI:30616"/>
    </ligand>
</feature>
<dbReference type="Gene3D" id="3.40.850.10">
    <property type="entry name" value="Kinesin motor domain"/>
    <property type="match status" value="1"/>
</dbReference>
<keyword evidence="4" id="KW-0808">Transferase</keyword>
<reference evidence="7" key="1">
    <citation type="submission" date="2023-08" db="EMBL/GenBank/DDBJ databases">
        <authorList>
            <person name="Chen Y."/>
            <person name="Shah S."/>
            <person name="Dougan E. K."/>
            <person name="Thang M."/>
            <person name="Chan C."/>
        </authorList>
    </citation>
    <scope>NUCLEOTIDE SEQUENCE</scope>
</reference>
<dbReference type="SUPFAM" id="SSF52540">
    <property type="entry name" value="P-loop containing nucleoside triphosphate hydrolases"/>
    <property type="match status" value="1"/>
</dbReference>
<feature type="domain" description="Ketosynthase family 3 (KS3)" evidence="6">
    <location>
        <begin position="424"/>
        <end position="851"/>
    </location>
</feature>
<evidence type="ECO:0000259" key="5">
    <source>
        <dbReference type="PROSITE" id="PS50067"/>
    </source>
</evidence>
<evidence type="ECO:0000256" key="2">
    <source>
        <dbReference type="ARBA" id="ARBA00022553"/>
    </source>
</evidence>
<keyword evidence="2" id="KW-0597">Phosphoprotein</keyword>
<protein>
    <submittedName>
        <fullName evidence="7">Uncharacterized protein</fullName>
    </submittedName>
</protein>
<dbReference type="GO" id="GO:0003777">
    <property type="term" value="F:microtubule motor activity"/>
    <property type="evidence" value="ECO:0007669"/>
    <property type="project" value="InterPro"/>
</dbReference>
<evidence type="ECO:0000256" key="3">
    <source>
        <dbReference type="PROSITE-ProRule" id="PRU00283"/>
    </source>
</evidence>
<gene>
    <name evidence="7" type="ORF">EVOR1521_LOCUS6506</name>
</gene>
<dbReference type="InterPro" id="IPR001752">
    <property type="entry name" value="Kinesin_motor_dom"/>
</dbReference>
<organism evidence="7 8">
    <name type="scientific">Effrenium voratum</name>
    <dbReference type="NCBI Taxonomy" id="2562239"/>
    <lineage>
        <taxon>Eukaryota</taxon>
        <taxon>Sar</taxon>
        <taxon>Alveolata</taxon>
        <taxon>Dinophyceae</taxon>
        <taxon>Suessiales</taxon>
        <taxon>Symbiodiniaceae</taxon>
        <taxon>Effrenium</taxon>
    </lineage>
</organism>
<dbReference type="InterPro" id="IPR014030">
    <property type="entry name" value="Ketoacyl_synth_N"/>
</dbReference>
<evidence type="ECO:0000256" key="1">
    <source>
        <dbReference type="ARBA" id="ARBA00022450"/>
    </source>
</evidence>
<dbReference type="InterPro" id="IPR020841">
    <property type="entry name" value="PKS_Beta-ketoAc_synthase_dom"/>
</dbReference>
<dbReference type="GO" id="GO:0005524">
    <property type="term" value="F:ATP binding"/>
    <property type="evidence" value="ECO:0007669"/>
    <property type="project" value="UniProtKB-UniRule"/>
</dbReference>
<comment type="similarity">
    <text evidence="4">Belongs to the thiolase-like superfamily. Beta-ketoacyl-ACP synthases family.</text>
</comment>
<accession>A0AA36HYN6</accession>
<keyword evidence="8" id="KW-1185">Reference proteome</keyword>
<feature type="domain" description="Kinesin motor" evidence="5">
    <location>
        <begin position="8"/>
        <end position="152"/>
    </location>
</feature>
<sequence length="1329" mass="146346">MAEAKQEHISVVARLRPCPKPSSTVRVADKELVVQVPRGSDTINNQVEEYSFRFARVFGPDAAQQQVFDFVAKDMVLGAMDGVNCSIFAYGQTGSGKTHTICGDHKDRGIIPRSLNCLFDAIDGRHDGVDYSVSMSFIEVYKEVGYDLLSKDFGRNQESWPTVSVSLQSGEDPDDAAEKVGILLEQRGFCVIPANLDSSVAEMDIHLLKDLGCLQRTPEEVLDAYFGSASTWTYELEPSDDAPEDFAGLYALDSELQEIGCIVSEAQMFSQRAVSRSAGLLHCDEMFFDEEPEDGPRLSDPSEAAPYLAHCTQRKVVLLFAFQDTDVTLQPRSDLSDAIDVDIPAGSILVCLHEAVVLSVARSSLLLQLDLLLECGGQHKTKEELLPVPSSLMRQYAKMIESVKDSAPSDAPMLSLKDAHLDRSEGISIVSLFTELPTLPQDNGLGAAVQASLLGGLDTVREVVQPPKTARLGESQYFGAKWDLAEYFDEDPRGDDFKVYSKHLSVLYRSYDVAGDFDYRYFGFDKAESYDLDQRCRLLCEGTERALHEAGHLPKSRVARSWGLFSGLSGVRELLPVRSMLKSSPAAILGQVSEAFDFTGPVMALDTGDSSGLVASQTAVEQLRRSCDVALVSSASWISSPLELALHCATGSVSRTGRTRTFDQSADGFTQGEGVVVAMLQASGARDGRGHVVGTAMNSQGRGASLSAPSSAAMQEVLVKAERDARVPFVVVDAVETSSVGSSRTDAVELAVLGAALRHKDPQPVMVGCSKASFSHTGPSSGLASLAKAIFLMEKNCFGPQLHLSRLLTLAADPKRLQFCTEATQGLGHKQLASVAAFSASGSNCQQLISVNPRQKGIPQKAHQLSWWPTQVKKKDVLVPITGYYLACSLSAWQEAIPLNRDEDEPGSFSCVLQLRDDGKENFQIWLDEDPDKVLHPPRDNDISESLVLGPAANVDRSRSWRVAGTAGEHYKIRLQVNGRYRRVGWEKVDGVVGKSSRVSYSIIGDHSFWLFQAMRSNSGVFDCEVKLLKETSNFQIYRDADFQHGFYPAAGAKPTLHLGDAEPQMLFNREDILGPDEQGHGHNFQISGKVGDVFRVVFQPSHSECLSWQRIDWQPVDFQALAKSHCYSVVGSWDNFQQCQEMARDEAGNWSTEVQIGKSGKELFQVLLNGNWLSSVHPVAPFASLDDELEGPDDAGHDRYWCIGSGNDHFEHGDTAEIHLTMKDGMPQKVWWQKSQSVRAHERSVAAGLRRTLERHLQVNGLVPFDPATQKSAHFVKAPEWYNDGRRKEASIPTQHLINECQERIWQRQKMMKEEGPDAVLRQLRERA</sequence>
<dbReference type="PROSITE" id="PS52004">
    <property type="entry name" value="KS3_2"/>
    <property type="match status" value="1"/>
</dbReference>
<keyword evidence="1" id="KW-0596">Phosphopantetheine</keyword>
<name>A0AA36HYN6_9DINO</name>
<dbReference type="SMART" id="SM00129">
    <property type="entry name" value="KISc"/>
    <property type="match status" value="1"/>
</dbReference>
<dbReference type="GO" id="GO:0006633">
    <property type="term" value="P:fatty acid biosynthetic process"/>
    <property type="evidence" value="ECO:0007669"/>
    <property type="project" value="TreeGrafter"/>
</dbReference>
<dbReference type="GO" id="GO:0004312">
    <property type="term" value="F:fatty acid synthase activity"/>
    <property type="evidence" value="ECO:0007669"/>
    <property type="project" value="TreeGrafter"/>
</dbReference>
<dbReference type="InterPro" id="IPR014031">
    <property type="entry name" value="Ketoacyl_synth_C"/>
</dbReference>
<dbReference type="InterPro" id="IPR050091">
    <property type="entry name" value="PKS_NRPS_Biosynth_Enz"/>
</dbReference>
<dbReference type="PANTHER" id="PTHR43775:SF37">
    <property type="entry name" value="SI:DKEY-61P9.11"/>
    <property type="match status" value="1"/>
</dbReference>
<dbReference type="PROSITE" id="PS50067">
    <property type="entry name" value="KINESIN_MOTOR_2"/>
    <property type="match status" value="1"/>
</dbReference>
<dbReference type="Pfam" id="PF02801">
    <property type="entry name" value="Ketoacyl-synt_C"/>
    <property type="match status" value="1"/>
</dbReference>
<dbReference type="SMART" id="SM00825">
    <property type="entry name" value="PKS_KS"/>
    <property type="match status" value="1"/>
</dbReference>
<keyword evidence="3" id="KW-0547">Nucleotide-binding</keyword>
<dbReference type="Pfam" id="PF00109">
    <property type="entry name" value="ketoacyl-synt"/>
    <property type="match status" value="1"/>
</dbReference>
<dbReference type="GO" id="GO:0007018">
    <property type="term" value="P:microtubule-based movement"/>
    <property type="evidence" value="ECO:0007669"/>
    <property type="project" value="InterPro"/>
</dbReference>
<dbReference type="SUPFAM" id="SSF53901">
    <property type="entry name" value="Thiolase-like"/>
    <property type="match status" value="1"/>
</dbReference>
<evidence type="ECO:0000259" key="6">
    <source>
        <dbReference type="PROSITE" id="PS52004"/>
    </source>
</evidence>
<dbReference type="CDD" id="cd00833">
    <property type="entry name" value="PKS"/>
    <property type="match status" value="1"/>
</dbReference>
<keyword evidence="3" id="KW-0505">Motor protein</keyword>
<dbReference type="GO" id="GO:0008017">
    <property type="term" value="F:microtubule binding"/>
    <property type="evidence" value="ECO:0007669"/>
    <property type="project" value="InterPro"/>
</dbReference>
<dbReference type="Proteomes" id="UP001178507">
    <property type="component" value="Unassembled WGS sequence"/>
</dbReference>
<proteinExistence type="inferred from homology"/>
<dbReference type="InterPro" id="IPR016039">
    <property type="entry name" value="Thiolase-like"/>
</dbReference>
<dbReference type="Pfam" id="PF00225">
    <property type="entry name" value="Kinesin"/>
    <property type="match status" value="1"/>
</dbReference>